<dbReference type="InterPro" id="IPR016024">
    <property type="entry name" value="ARM-type_fold"/>
</dbReference>
<proteinExistence type="predicted"/>
<sequence length="876" mass="95484">MKFANGRTNCSGQQENQKHNHPPSNCSPPSTKLGTLDTQAIQHTALHITQHTPDRRTILTLARIVLPDDLATPPSALHPRFALHQALFPALLAPLTARLISHPAEDQPLLHRLLDFASPKLVFATLLPLVSPKDDASGRAQTVSRVLSTRLLRPSGLRGLLQARFHSLYHILSHPSAAIPPTDYWATILTNLIRLILPPFFDQSAPAREPVKPPDTIRRAACFILSQIAIRQPDVFKAHLSPLLHAAFRPTPPPSNSEDHQTLVSPVQIDHALDLLHQLVLNSEPSPIFVDRLLAPILPQLLSLIVFLLRTRAEPGVRRAAEGLVDVWMGVHPPETVARWLGRAVRELEAGRELAPPRPTLALAASSSGCAASQWARDPAGRPCIKARPEAQPDSLDFALDPDALVGWLKSLKSPLFLGHLLAAWLEEVVLLRARPGFVEAKMTLFRIQLSLKVLDAFEIPQIVAQPAHFFPFILHALRLPLASPVPAPPSPKPPTKKKEQRADGPLTLDSLKFLDLDRESPVEPERQQGLLEEEEDDGDLDHGIIVAGLSLLLALLEGHPEMAEDNTPGLGEISGLLDGLLLSPTVSAEVYELGIKSRLLLSVRRALSLVDGGEREATEESRAAAEEQERLERQYRAGLGLLNDECLPLRAQGIVQLKTVLLTAPRSGRAARMVEGWAPGVVELLLRAVEEADSFEEAAIRDFDRAVRVAEAMVQVIQRAGTALSLYIDSLLPALLRVLHHSHPAAVPLKPSAWTVLATCVEHAPTALAPSLSGLVQACVSILSLTDPSEPPSSDDEPPSSSEEEEEQDPPPITAPIHAGHHRTSLHRAALLFVQSLLAQTLPLEPRRQDPLVAASLTQNALDSLALLRSVLAYY</sequence>
<evidence type="ECO:0000313" key="3">
    <source>
        <dbReference type="Proteomes" id="UP001164743"/>
    </source>
</evidence>
<dbReference type="InterPro" id="IPR011989">
    <property type="entry name" value="ARM-like"/>
</dbReference>
<gene>
    <name evidence="2" type="ORF">PtA15_12A413</name>
</gene>
<dbReference type="SUPFAM" id="SSF48371">
    <property type="entry name" value="ARM repeat"/>
    <property type="match status" value="1"/>
</dbReference>
<organism evidence="2 3">
    <name type="scientific">Puccinia triticina</name>
    <dbReference type="NCBI Taxonomy" id="208348"/>
    <lineage>
        <taxon>Eukaryota</taxon>
        <taxon>Fungi</taxon>
        <taxon>Dikarya</taxon>
        <taxon>Basidiomycota</taxon>
        <taxon>Pucciniomycotina</taxon>
        <taxon>Pucciniomycetes</taxon>
        <taxon>Pucciniales</taxon>
        <taxon>Pucciniaceae</taxon>
        <taxon>Puccinia</taxon>
    </lineage>
</organism>
<dbReference type="GeneID" id="77802915"/>
<dbReference type="RefSeq" id="XP_053025979.1">
    <property type="nucleotide sequence ID" value="XM_053162020.1"/>
</dbReference>
<feature type="compositionally biased region" description="Acidic residues" evidence="1">
    <location>
        <begin position="794"/>
        <end position="810"/>
    </location>
</feature>
<evidence type="ECO:0008006" key="4">
    <source>
        <dbReference type="Google" id="ProtNLM"/>
    </source>
</evidence>
<dbReference type="Gene3D" id="1.25.10.10">
    <property type="entry name" value="Leucine-rich Repeat Variant"/>
    <property type="match status" value="1"/>
</dbReference>
<evidence type="ECO:0000313" key="2">
    <source>
        <dbReference type="EMBL" id="WAQ90424.1"/>
    </source>
</evidence>
<keyword evidence="3" id="KW-1185">Reference proteome</keyword>
<evidence type="ECO:0000256" key="1">
    <source>
        <dbReference type="SAM" id="MobiDB-lite"/>
    </source>
</evidence>
<feature type="region of interest" description="Disordered" evidence="1">
    <location>
        <begin position="1"/>
        <end position="32"/>
    </location>
</feature>
<name>A0ABY7CYM3_9BASI</name>
<dbReference type="InterPro" id="IPR039600">
    <property type="entry name" value="TANGO6/Rtp1"/>
</dbReference>
<reference evidence="2" key="1">
    <citation type="submission" date="2022-10" db="EMBL/GenBank/DDBJ databases">
        <title>Puccinia triticina Genome sequencing and assembly.</title>
        <authorList>
            <person name="Li C."/>
        </authorList>
    </citation>
    <scope>NUCLEOTIDE SEQUENCE</scope>
    <source>
        <strain evidence="2">Pt15</strain>
    </source>
</reference>
<dbReference type="EMBL" id="CP110432">
    <property type="protein sequence ID" value="WAQ90424.1"/>
    <property type="molecule type" value="Genomic_DNA"/>
</dbReference>
<dbReference type="PANTHER" id="PTHR20959">
    <property type="entry name" value="TRANSPORT AND GOLGI ORGANIZATION PROTEIN 6 FAMILY MEMBER"/>
    <property type="match status" value="1"/>
</dbReference>
<dbReference type="PANTHER" id="PTHR20959:SF1">
    <property type="entry name" value="TRANSPORT AND GOLGI ORGANIZATION PROTEIN 6 HOMOLOG"/>
    <property type="match status" value="1"/>
</dbReference>
<dbReference type="Proteomes" id="UP001164743">
    <property type="component" value="Chromosome 12A"/>
</dbReference>
<accession>A0ABY7CYM3</accession>
<feature type="region of interest" description="Disordered" evidence="1">
    <location>
        <begin position="787"/>
        <end position="821"/>
    </location>
</feature>
<feature type="compositionally biased region" description="Polar residues" evidence="1">
    <location>
        <begin position="1"/>
        <end position="15"/>
    </location>
</feature>
<protein>
    <recommendedName>
        <fullName evidence="4">RNA polymerase II assembly factor Rtp1 C-terminal domain-containing protein</fullName>
    </recommendedName>
</protein>